<organism evidence="1 2">
    <name type="scientific">Streptococcus ferus</name>
    <dbReference type="NCBI Taxonomy" id="1345"/>
    <lineage>
        <taxon>Bacteria</taxon>
        <taxon>Bacillati</taxon>
        <taxon>Bacillota</taxon>
        <taxon>Bacilli</taxon>
        <taxon>Lactobacillales</taxon>
        <taxon>Streptococcaceae</taxon>
        <taxon>Streptococcus</taxon>
    </lineage>
</organism>
<dbReference type="KEGG" id="sfer:NCTC12278_01165"/>
<keyword evidence="2" id="KW-1185">Reference proteome</keyword>
<sequence length="204" mass="24371">MKRKIIGILVLAALALSAGIYYHYASQPKNIFDELYQEMKANYLGENIFYQIKDTKIKNYKIYDKDMNETDKFKPSIEYPDYYLNDHNPNLRITFNLYQKKGLNIYFEKHIDSKVTMIFNVRYMTIKKYLNTKISLINSNNYIDNESEVKSYLKKYGITTKDLDGYYDKIVNQKVLKDWCSIYDSKFSPTDYGDVTVKTQWENW</sequence>
<evidence type="ECO:0000313" key="1">
    <source>
        <dbReference type="EMBL" id="SQF40593.1"/>
    </source>
</evidence>
<accession>A0A2X3W9R8</accession>
<dbReference type="InterPro" id="IPR048042">
    <property type="entry name" value="TipC-like"/>
</dbReference>
<dbReference type="NCBIfam" id="NF033863">
    <property type="entry name" value="immun_TipC_fam"/>
    <property type="match status" value="1"/>
</dbReference>
<proteinExistence type="predicted"/>
<evidence type="ECO:0000313" key="2">
    <source>
        <dbReference type="Proteomes" id="UP000249495"/>
    </source>
</evidence>
<protein>
    <submittedName>
        <fullName evidence="1">Signal peptide</fullName>
    </submittedName>
</protein>
<reference evidence="1 2" key="1">
    <citation type="submission" date="2018-06" db="EMBL/GenBank/DDBJ databases">
        <authorList>
            <consortium name="Pathogen Informatics"/>
            <person name="Doyle S."/>
        </authorList>
    </citation>
    <scope>NUCLEOTIDE SEQUENCE [LARGE SCALE GENOMIC DNA]</scope>
    <source>
        <strain evidence="1 2">NCTC12278</strain>
    </source>
</reference>
<dbReference type="RefSeq" id="WP_018030018.1">
    <property type="nucleotide sequence ID" value="NZ_LS483343.1"/>
</dbReference>
<dbReference type="OrthoDB" id="2221131at2"/>
<dbReference type="Proteomes" id="UP000249495">
    <property type="component" value="Chromosome 1"/>
</dbReference>
<dbReference type="EMBL" id="LS483343">
    <property type="protein sequence ID" value="SQF40593.1"/>
    <property type="molecule type" value="Genomic_DNA"/>
</dbReference>
<dbReference type="STRING" id="1123303.GCA_000372425_00688"/>
<dbReference type="AlphaFoldDB" id="A0A2X3W9R8"/>
<gene>
    <name evidence="1" type="ORF">NCTC12278_01165</name>
</gene>
<name>A0A2X3W9R8_9STRE</name>